<proteinExistence type="predicted"/>
<dbReference type="InterPro" id="IPR018060">
    <property type="entry name" value="HTH_AraC"/>
</dbReference>
<evidence type="ECO:0000256" key="1">
    <source>
        <dbReference type="ARBA" id="ARBA00023015"/>
    </source>
</evidence>
<feature type="transmembrane region" description="Helical" evidence="4">
    <location>
        <begin position="40"/>
        <end position="59"/>
    </location>
</feature>
<accession>A0A1H9YB63</accession>
<keyword evidence="7" id="KW-1185">Reference proteome</keyword>
<evidence type="ECO:0000256" key="4">
    <source>
        <dbReference type="SAM" id="Phobius"/>
    </source>
</evidence>
<name>A0A1H9YB63_THASX</name>
<dbReference type="PROSITE" id="PS01124">
    <property type="entry name" value="HTH_ARAC_FAMILY_2"/>
    <property type="match status" value="1"/>
</dbReference>
<dbReference type="InterPro" id="IPR009057">
    <property type="entry name" value="Homeodomain-like_sf"/>
</dbReference>
<evidence type="ECO:0000256" key="2">
    <source>
        <dbReference type="ARBA" id="ARBA00023125"/>
    </source>
</evidence>
<sequence length="386" mass="45473">MSAVIFNLHDVVLLITIYQCILFACFILPFKKGKKLSNKLLACFLLCWAAIPLDILINFGEAFRQFALDFSPNVFFIFGCAYWLESVFLLLFVRSLIYKDYRLKRSDLLFFLPFLLYLVYEMDNWFLLSYQEKMNFLTGYHLEDEPTYKFAVNIFRELFRAFCGALCIIELLKYQNRIKDEYASIETIDLKWLKLLIVGFLLVYVQAVFVVVAILFSVELHVLIDFEAMGLTANYFTMFLISLLIFFSTSYSPIFQGVTKSSSKEQEKLPFDPQDIQKLETYMAEQKPFLHHLLTLESLAKQVNISPRLLSQIINRHFEQNFFEFINGYRIEESQQLLQNTDNHKLTMLDIMDMSGFNSKATFNTFFKKIVGATPTQYRKRFIKYE</sequence>
<dbReference type="GO" id="GO:0003700">
    <property type="term" value="F:DNA-binding transcription factor activity"/>
    <property type="evidence" value="ECO:0007669"/>
    <property type="project" value="InterPro"/>
</dbReference>
<dbReference type="EMBL" id="FOHK01000001">
    <property type="protein sequence ID" value="SES66047.1"/>
    <property type="molecule type" value="Genomic_DNA"/>
</dbReference>
<feature type="transmembrane region" description="Helical" evidence="4">
    <location>
        <begin position="192"/>
        <end position="215"/>
    </location>
</feature>
<dbReference type="SUPFAM" id="SSF46689">
    <property type="entry name" value="Homeodomain-like"/>
    <property type="match status" value="1"/>
</dbReference>
<dbReference type="OrthoDB" id="345413at2"/>
<gene>
    <name evidence="6" type="ORF">SAMN05660429_00150</name>
</gene>
<dbReference type="PANTHER" id="PTHR43280:SF29">
    <property type="entry name" value="ARAC-FAMILY TRANSCRIPTIONAL REGULATOR"/>
    <property type="match status" value="1"/>
</dbReference>
<dbReference type="SMART" id="SM00342">
    <property type="entry name" value="HTH_ARAC"/>
    <property type="match status" value="1"/>
</dbReference>
<dbReference type="GO" id="GO:0043565">
    <property type="term" value="F:sequence-specific DNA binding"/>
    <property type="evidence" value="ECO:0007669"/>
    <property type="project" value="InterPro"/>
</dbReference>
<evidence type="ECO:0000256" key="3">
    <source>
        <dbReference type="ARBA" id="ARBA00023163"/>
    </source>
</evidence>
<evidence type="ECO:0000259" key="5">
    <source>
        <dbReference type="PROSITE" id="PS01124"/>
    </source>
</evidence>
<feature type="transmembrane region" description="Helical" evidence="4">
    <location>
        <begin position="150"/>
        <end position="172"/>
    </location>
</feature>
<keyword evidence="4" id="KW-0812">Transmembrane</keyword>
<evidence type="ECO:0000313" key="6">
    <source>
        <dbReference type="EMBL" id="SES66047.1"/>
    </source>
</evidence>
<dbReference type="Proteomes" id="UP000199308">
    <property type="component" value="Unassembled WGS sequence"/>
</dbReference>
<dbReference type="Gene3D" id="1.10.10.60">
    <property type="entry name" value="Homeodomain-like"/>
    <property type="match status" value="2"/>
</dbReference>
<keyword evidence="1" id="KW-0805">Transcription regulation</keyword>
<feature type="transmembrane region" description="Helical" evidence="4">
    <location>
        <begin position="6"/>
        <end position="28"/>
    </location>
</feature>
<reference evidence="6 7" key="1">
    <citation type="submission" date="2016-10" db="EMBL/GenBank/DDBJ databases">
        <authorList>
            <person name="de Groot N.N."/>
        </authorList>
    </citation>
    <scope>NUCLEOTIDE SEQUENCE [LARGE SCALE GENOMIC DNA]</scope>
    <source>
        <strain evidence="6 7">DSM 19706</strain>
    </source>
</reference>
<dbReference type="STRING" id="349064.SAMN05660429_00150"/>
<protein>
    <submittedName>
        <fullName evidence="6">Transcriptional regulator, AraC family</fullName>
    </submittedName>
</protein>
<feature type="transmembrane region" description="Helical" evidence="4">
    <location>
        <begin position="235"/>
        <end position="254"/>
    </location>
</feature>
<dbReference type="PANTHER" id="PTHR43280">
    <property type="entry name" value="ARAC-FAMILY TRANSCRIPTIONAL REGULATOR"/>
    <property type="match status" value="1"/>
</dbReference>
<organism evidence="6 7">
    <name type="scientific">Thalassotalea agarivorans</name>
    <name type="common">Thalassomonas agarivorans</name>
    <dbReference type="NCBI Taxonomy" id="349064"/>
    <lineage>
        <taxon>Bacteria</taxon>
        <taxon>Pseudomonadati</taxon>
        <taxon>Pseudomonadota</taxon>
        <taxon>Gammaproteobacteria</taxon>
        <taxon>Alteromonadales</taxon>
        <taxon>Colwelliaceae</taxon>
        <taxon>Thalassotalea</taxon>
    </lineage>
</organism>
<feature type="transmembrane region" description="Helical" evidence="4">
    <location>
        <begin position="74"/>
        <end position="97"/>
    </location>
</feature>
<keyword evidence="2" id="KW-0238">DNA-binding</keyword>
<dbReference type="Pfam" id="PF12833">
    <property type="entry name" value="HTH_18"/>
    <property type="match status" value="1"/>
</dbReference>
<evidence type="ECO:0000313" key="7">
    <source>
        <dbReference type="Proteomes" id="UP000199308"/>
    </source>
</evidence>
<feature type="transmembrane region" description="Helical" evidence="4">
    <location>
        <begin position="109"/>
        <end position="130"/>
    </location>
</feature>
<feature type="domain" description="HTH araC/xylS-type" evidence="5">
    <location>
        <begin position="277"/>
        <end position="381"/>
    </location>
</feature>
<keyword evidence="3" id="KW-0804">Transcription</keyword>
<keyword evidence="4" id="KW-1133">Transmembrane helix</keyword>
<dbReference type="AlphaFoldDB" id="A0A1H9YB63"/>
<keyword evidence="4" id="KW-0472">Membrane</keyword>
<dbReference type="RefSeq" id="WP_093326821.1">
    <property type="nucleotide sequence ID" value="NZ_AP027363.1"/>
</dbReference>